<evidence type="ECO:0000313" key="4">
    <source>
        <dbReference type="Proteomes" id="UP000278983"/>
    </source>
</evidence>
<keyword evidence="1" id="KW-0732">Signal</keyword>
<feature type="signal peptide" evidence="1">
    <location>
        <begin position="1"/>
        <end position="19"/>
    </location>
</feature>
<dbReference type="OrthoDB" id="1072295at2"/>
<protein>
    <submittedName>
        <fullName evidence="3">PorT family protein</fullName>
    </submittedName>
</protein>
<gene>
    <name evidence="3" type="ORF">EHV08_09465</name>
</gene>
<evidence type="ECO:0000259" key="2">
    <source>
        <dbReference type="Pfam" id="PF13568"/>
    </source>
</evidence>
<evidence type="ECO:0000256" key="1">
    <source>
        <dbReference type="SAM" id="SignalP"/>
    </source>
</evidence>
<comment type="caution">
    <text evidence="3">The sequence shown here is derived from an EMBL/GenBank/DDBJ whole genome shotgun (WGS) entry which is preliminary data.</text>
</comment>
<evidence type="ECO:0000313" key="3">
    <source>
        <dbReference type="EMBL" id="RUL59949.1"/>
    </source>
</evidence>
<feature type="chain" id="PRO_5018990264" evidence="1">
    <location>
        <begin position="20"/>
        <end position="199"/>
    </location>
</feature>
<dbReference type="AlphaFoldDB" id="A0A432LMG6"/>
<accession>A0A432LMG6</accession>
<proteinExistence type="predicted"/>
<organism evidence="3 4">
    <name type="scientific">Prevotella koreensis</name>
    <dbReference type="NCBI Taxonomy" id="2490854"/>
    <lineage>
        <taxon>Bacteria</taxon>
        <taxon>Pseudomonadati</taxon>
        <taxon>Bacteroidota</taxon>
        <taxon>Bacteroidia</taxon>
        <taxon>Bacteroidales</taxon>
        <taxon>Prevotellaceae</taxon>
        <taxon>Prevotella</taxon>
    </lineage>
</organism>
<dbReference type="InterPro" id="IPR025665">
    <property type="entry name" value="Beta-barrel_OMP_2"/>
</dbReference>
<sequence length="199" mass="22206">MKKLFAALTILAITTTVSAQEKRWEHNIYTGAGLFVEDNDYGSETGLSSKIGYGLNYHINEKLSVMPGIAWRGLMTGIFRSGEVGSQIDDFEYIDIPLIVQWHGIAKNKKWILGLGPVFSFCVSGSEYYIDHDPRHPLNGLNVAKKFNFGIQPSVMYKMGKWRIGLEGNIGLMNVRDGHGITTGTIRLHDIMATGKFCF</sequence>
<feature type="domain" description="Outer membrane protein beta-barrel" evidence="2">
    <location>
        <begin position="49"/>
        <end position="175"/>
    </location>
</feature>
<keyword evidence="4" id="KW-1185">Reference proteome</keyword>
<dbReference type="Proteomes" id="UP000278983">
    <property type="component" value="Unassembled WGS sequence"/>
</dbReference>
<reference evidence="3 4" key="1">
    <citation type="submission" date="2018-12" db="EMBL/GenBank/DDBJ databases">
        <title>Genome sequencing of Prevotella sp. KCOM 3155 (= JS262).</title>
        <authorList>
            <person name="Kook J.-K."/>
            <person name="Park S.-N."/>
            <person name="Lim Y.K."/>
        </authorList>
    </citation>
    <scope>NUCLEOTIDE SEQUENCE [LARGE SCALE GENOMIC DNA]</scope>
    <source>
        <strain evidence="3 4">KCOM 3155</strain>
    </source>
</reference>
<dbReference type="EMBL" id="RYYU01000001">
    <property type="protein sequence ID" value="RUL59949.1"/>
    <property type="molecule type" value="Genomic_DNA"/>
</dbReference>
<name>A0A432LMG6_9BACT</name>
<dbReference type="Pfam" id="PF13568">
    <property type="entry name" value="OMP_b-brl_2"/>
    <property type="match status" value="1"/>
</dbReference>
<dbReference type="RefSeq" id="WP_126679045.1">
    <property type="nucleotide sequence ID" value="NZ_RYYU01000001.1"/>
</dbReference>